<evidence type="ECO:0000313" key="2">
    <source>
        <dbReference type="Proteomes" id="UP001139522"/>
    </source>
</evidence>
<protein>
    <submittedName>
        <fullName evidence="1">Superoxide dismutase, Ni</fullName>
        <ecNumber evidence="1">1.15.1.1</ecNumber>
    </submittedName>
</protein>
<dbReference type="Gene3D" id="1.20.120.400">
    <property type="entry name" value="Nickel-containing superoxide dismutase"/>
    <property type="match status" value="1"/>
</dbReference>
<accession>A0ABT5WFY8</accession>
<evidence type="ECO:0000313" key="1">
    <source>
        <dbReference type="EMBL" id="MDE8602536.1"/>
    </source>
</evidence>
<dbReference type="EMBL" id="JAMZEG020000002">
    <property type="protein sequence ID" value="MDE8602536.1"/>
    <property type="molecule type" value="Genomic_DNA"/>
</dbReference>
<proteinExistence type="predicted"/>
<dbReference type="Pfam" id="PF09055">
    <property type="entry name" value="Sod_Ni"/>
    <property type="match status" value="1"/>
</dbReference>
<comment type="caution">
    <text evidence="1">The sequence shown here is derived from an EMBL/GenBank/DDBJ whole genome shotgun (WGS) entry which is preliminary data.</text>
</comment>
<dbReference type="EC" id="1.15.1.1" evidence="1"/>
<gene>
    <name evidence="1" type="primary">sodN</name>
    <name evidence="1" type="ORF">M3I01_006300</name>
</gene>
<keyword evidence="2" id="KW-1185">Reference proteome</keyword>
<organism evidence="1 2">
    <name type="scientific">Marinomonas maritima</name>
    <dbReference type="NCBI Taxonomy" id="2940935"/>
    <lineage>
        <taxon>Bacteria</taxon>
        <taxon>Pseudomonadati</taxon>
        <taxon>Pseudomonadota</taxon>
        <taxon>Gammaproteobacteria</taxon>
        <taxon>Oceanospirillales</taxon>
        <taxon>Oceanospirillaceae</taxon>
        <taxon>Marinomonas</taxon>
    </lineage>
</organism>
<dbReference type="InterPro" id="IPR036502">
    <property type="entry name" value="NiSOD_sf"/>
</dbReference>
<dbReference type="GO" id="GO:0004784">
    <property type="term" value="F:superoxide dismutase activity"/>
    <property type="evidence" value="ECO:0007669"/>
    <property type="project" value="UniProtKB-EC"/>
</dbReference>
<keyword evidence="1" id="KW-0560">Oxidoreductase</keyword>
<reference evidence="1" key="1">
    <citation type="submission" date="2023-01" db="EMBL/GenBank/DDBJ databases">
        <title>Psychroserpens sp. MSW6 and Marinomonas sp. RSW2, isolated from seawater.</title>
        <authorList>
            <person name="Kristyanto S."/>
            <person name="Jung J."/>
            <person name="Kim J.M."/>
            <person name="Jeon C.O."/>
        </authorList>
    </citation>
    <scope>NUCLEOTIDE SEQUENCE</scope>
    <source>
        <strain evidence="1">RSW2</strain>
    </source>
</reference>
<dbReference type="RefSeq" id="WP_255894880.1">
    <property type="nucleotide sequence ID" value="NZ_JAMZEG020000002.1"/>
</dbReference>
<dbReference type="InterPro" id="IPR014123">
    <property type="entry name" value="Superoxide_dismutase_Ni-type"/>
</dbReference>
<dbReference type="Proteomes" id="UP001139522">
    <property type="component" value="Unassembled WGS sequence"/>
</dbReference>
<dbReference type="NCBIfam" id="TIGR02753">
    <property type="entry name" value="sodN"/>
    <property type="match status" value="1"/>
</dbReference>
<sequence length="172" mass="19308">MMHSVIKTLDKVIHFKTAQAHCDIPCKIYDPATAQLAALTCVRLMDLIKEIEDKGTLSVADYAQVSRLVGEKESASTEVKDAIGIIWGDYFKAPQFELVSNAHNLTHSIMLQASKCKQGIDRVEGEKLVDLVNDFAEVFWLTKEVPTYRASCPYPPMLEMVYPDLKGQGKRF</sequence>
<name>A0ABT5WFY8_9GAMM</name>
<dbReference type="SUPFAM" id="SSF109770">
    <property type="entry name" value="Nickel-containing superoxide dismutase, NiSOD"/>
    <property type="match status" value="1"/>
</dbReference>